<dbReference type="InterPro" id="IPR036237">
    <property type="entry name" value="Xyl_isomerase-like_sf"/>
</dbReference>
<dbReference type="EC" id="4.2.1.8" evidence="5 9"/>
<keyword evidence="7 9" id="KW-0464">Manganese</keyword>
<dbReference type="PANTHER" id="PTHR30387">
    <property type="entry name" value="MANNONATE DEHYDRATASE"/>
    <property type="match status" value="1"/>
</dbReference>
<comment type="caution">
    <text evidence="10">The sequence shown here is derived from an EMBL/GenBank/DDBJ whole genome shotgun (WGS) entry which is preliminary data.</text>
</comment>
<dbReference type="SUPFAM" id="SSF51658">
    <property type="entry name" value="Xylose isomerase-like"/>
    <property type="match status" value="1"/>
</dbReference>
<dbReference type="Proteomes" id="UP000753961">
    <property type="component" value="Unassembled WGS sequence"/>
</dbReference>
<evidence type="ECO:0000256" key="8">
    <source>
        <dbReference type="ARBA" id="ARBA00023239"/>
    </source>
</evidence>
<keyword evidence="8 9" id="KW-0456">Lyase</keyword>
<gene>
    <name evidence="9 10" type="primary">uxuA</name>
    <name evidence="10" type="ORF">KUV50_11810</name>
</gene>
<dbReference type="NCBIfam" id="NF003027">
    <property type="entry name" value="PRK03906.1"/>
    <property type="match status" value="1"/>
</dbReference>
<comment type="similarity">
    <text evidence="4 9">Belongs to the mannonate dehydratase family.</text>
</comment>
<evidence type="ECO:0000256" key="7">
    <source>
        <dbReference type="ARBA" id="ARBA00023211"/>
    </source>
</evidence>
<reference evidence="10" key="1">
    <citation type="submission" date="2021-06" db="EMBL/GenBank/DDBJ databases">
        <title>44 bacteria genomes isolated from Dapeng, Shenzhen.</title>
        <authorList>
            <person name="Zheng W."/>
            <person name="Yu S."/>
            <person name="Huang Y."/>
        </authorList>
    </citation>
    <scope>NUCLEOTIDE SEQUENCE</scope>
    <source>
        <strain evidence="10">DP5N28-2</strain>
    </source>
</reference>
<sequence>MRWYGPDDAVSLADIRQSGATGVVTALHHIPNGDVWSMEEIEKRKSEVNEAGLDWHVVESLPVTEAMKLNLPEAKTHIENYKKSIRNLAIAGVKVITYNFMPVLDWTRTRLYHELEDGSLALYFSIVDLAAFDLYILQREGAANDYTPQIIEEARKLFGEMTDKAKKILARNILAGLPGSEAGYDLATFRDRLAMYDTVSADQLRRNLITFLEEVVPVAEENGVSLAIHPDDPPFQIFGIPRIVSTEADYDAFISAVPSIANGLCFCSGSLGARRDNDLTHMMTKYRDRIHFLHLRSVELVDDYHFYEADHLEGNADMVSLVNVFSNDNRFVYMRPDHGHAMMCDLANRNTNPGYTAVGRMKGLRAIMGIEKAILQLNQKS</sequence>
<evidence type="ECO:0000313" key="10">
    <source>
        <dbReference type="EMBL" id="MBY5958826.1"/>
    </source>
</evidence>
<comment type="catalytic activity">
    <reaction evidence="1 9">
        <text>D-mannonate = 2-dehydro-3-deoxy-D-gluconate + H2O</text>
        <dbReference type="Rhea" id="RHEA:20097"/>
        <dbReference type="ChEBI" id="CHEBI:15377"/>
        <dbReference type="ChEBI" id="CHEBI:17767"/>
        <dbReference type="ChEBI" id="CHEBI:57990"/>
        <dbReference type="EC" id="4.2.1.8"/>
    </reaction>
</comment>
<dbReference type="EMBL" id="JAHVHU010000010">
    <property type="protein sequence ID" value="MBY5958826.1"/>
    <property type="molecule type" value="Genomic_DNA"/>
</dbReference>
<protein>
    <recommendedName>
        <fullName evidence="5 9">Mannonate dehydratase</fullName>
        <ecNumber evidence="5 9">4.2.1.8</ecNumber>
    </recommendedName>
    <alternativeName>
        <fullName evidence="9">D-mannonate hydro-lyase</fullName>
    </alternativeName>
</protein>
<evidence type="ECO:0000256" key="1">
    <source>
        <dbReference type="ARBA" id="ARBA00001794"/>
    </source>
</evidence>
<dbReference type="Pfam" id="PF03786">
    <property type="entry name" value="UxuA"/>
    <property type="match status" value="1"/>
</dbReference>
<dbReference type="GO" id="GO:0008927">
    <property type="term" value="F:mannonate dehydratase activity"/>
    <property type="evidence" value="ECO:0007669"/>
    <property type="project" value="UniProtKB-UniRule"/>
</dbReference>
<evidence type="ECO:0000313" key="11">
    <source>
        <dbReference type="Proteomes" id="UP000753961"/>
    </source>
</evidence>
<dbReference type="GO" id="GO:0030145">
    <property type="term" value="F:manganese ion binding"/>
    <property type="evidence" value="ECO:0007669"/>
    <property type="project" value="TreeGrafter"/>
</dbReference>
<dbReference type="HAMAP" id="MF_00106">
    <property type="entry name" value="UxuA"/>
    <property type="match status" value="1"/>
</dbReference>
<evidence type="ECO:0000256" key="4">
    <source>
        <dbReference type="ARBA" id="ARBA00007389"/>
    </source>
</evidence>
<dbReference type="PANTHER" id="PTHR30387:SF2">
    <property type="entry name" value="MANNONATE DEHYDRATASE"/>
    <property type="match status" value="1"/>
</dbReference>
<comment type="pathway">
    <text evidence="3 9">Carbohydrate metabolism; pentose and glucuronate interconversion.</text>
</comment>
<dbReference type="RefSeq" id="WP_222580455.1">
    <property type="nucleotide sequence ID" value="NZ_JAHVHU010000010.1"/>
</dbReference>
<dbReference type="AlphaFoldDB" id="A0A953LBS7"/>
<dbReference type="NCBIfam" id="TIGR00695">
    <property type="entry name" value="uxuA"/>
    <property type="match status" value="1"/>
</dbReference>
<keyword evidence="6 9" id="KW-0408">Iron</keyword>
<evidence type="ECO:0000256" key="2">
    <source>
        <dbReference type="ARBA" id="ARBA00002713"/>
    </source>
</evidence>
<dbReference type="PIRSF" id="PIRSF016049">
    <property type="entry name" value="Man_dehyd"/>
    <property type="match status" value="1"/>
</dbReference>
<accession>A0A953LBS7</accession>
<comment type="cofactor">
    <cofactor evidence="9">
        <name>Fe(2+)</name>
        <dbReference type="ChEBI" id="CHEBI:29033"/>
    </cofactor>
    <cofactor evidence="9">
        <name>Mn(2+)</name>
        <dbReference type="ChEBI" id="CHEBI:29035"/>
    </cofactor>
</comment>
<dbReference type="GO" id="GO:0042840">
    <property type="term" value="P:D-glucuronate catabolic process"/>
    <property type="evidence" value="ECO:0007669"/>
    <property type="project" value="TreeGrafter"/>
</dbReference>
<evidence type="ECO:0000256" key="5">
    <source>
        <dbReference type="ARBA" id="ARBA00012927"/>
    </source>
</evidence>
<evidence type="ECO:0000256" key="9">
    <source>
        <dbReference type="HAMAP-Rule" id="MF_00106"/>
    </source>
</evidence>
<keyword evidence="11" id="KW-1185">Reference proteome</keyword>
<evidence type="ECO:0000256" key="3">
    <source>
        <dbReference type="ARBA" id="ARBA00004892"/>
    </source>
</evidence>
<comment type="function">
    <text evidence="2 9">Catalyzes the dehydration of D-mannonate.</text>
</comment>
<proteinExistence type="inferred from homology"/>
<organism evidence="10 11">
    <name type="scientific">Membranihabitans marinus</name>
    <dbReference type="NCBI Taxonomy" id="1227546"/>
    <lineage>
        <taxon>Bacteria</taxon>
        <taxon>Pseudomonadati</taxon>
        <taxon>Bacteroidota</taxon>
        <taxon>Saprospiria</taxon>
        <taxon>Saprospirales</taxon>
        <taxon>Saprospiraceae</taxon>
        <taxon>Membranihabitans</taxon>
    </lineage>
</organism>
<dbReference type="GO" id="GO:0008198">
    <property type="term" value="F:ferrous iron binding"/>
    <property type="evidence" value="ECO:0007669"/>
    <property type="project" value="TreeGrafter"/>
</dbReference>
<name>A0A953LBS7_9BACT</name>
<dbReference type="InterPro" id="IPR004628">
    <property type="entry name" value="Man_deHydtase"/>
</dbReference>
<dbReference type="Gene3D" id="3.20.20.150">
    <property type="entry name" value="Divalent-metal-dependent TIM barrel enzymes"/>
    <property type="match status" value="1"/>
</dbReference>
<evidence type="ECO:0000256" key="6">
    <source>
        <dbReference type="ARBA" id="ARBA00023004"/>
    </source>
</evidence>